<dbReference type="HAMAP" id="MF_00274">
    <property type="entry name" value="DNA_YbaB_EbfC"/>
    <property type="match status" value="1"/>
</dbReference>
<comment type="subcellular location">
    <subcellularLocation>
        <location evidence="2">Cytoplasm</location>
        <location evidence="2">Nucleoid</location>
    </subcellularLocation>
</comment>
<dbReference type="NCBIfam" id="TIGR00103">
    <property type="entry name" value="DNA_YbaB_EbfC"/>
    <property type="match status" value="1"/>
</dbReference>
<dbReference type="PANTHER" id="PTHR33449">
    <property type="entry name" value="NUCLEOID-ASSOCIATED PROTEIN YBAB"/>
    <property type="match status" value="1"/>
</dbReference>
<keyword evidence="2" id="KW-0963">Cytoplasm</keyword>
<organism evidence="4 5">
    <name type="scientific">Ancylobacter crimeensis</name>
    <dbReference type="NCBI Taxonomy" id="2579147"/>
    <lineage>
        <taxon>Bacteria</taxon>
        <taxon>Pseudomonadati</taxon>
        <taxon>Pseudomonadota</taxon>
        <taxon>Alphaproteobacteria</taxon>
        <taxon>Hyphomicrobiales</taxon>
        <taxon>Xanthobacteraceae</taxon>
        <taxon>Ancylobacter</taxon>
    </lineage>
</organism>
<dbReference type="InterPro" id="IPR036894">
    <property type="entry name" value="YbaB-like_sf"/>
</dbReference>
<dbReference type="PIRSF" id="PIRSF004555">
    <property type="entry name" value="UCP004555"/>
    <property type="match status" value="1"/>
</dbReference>
<feature type="coiled-coil region" evidence="3">
    <location>
        <begin position="4"/>
        <end position="31"/>
    </location>
</feature>
<dbReference type="PANTHER" id="PTHR33449:SF1">
    <property type="entry name" value="NUCLEOID-ASSOCIATED PROTEIN YBAB"/>
    <property type="match status" value="1"/>
</dbReference>
<evidence type="ECO:0000313" key="4">
    <source>
        <dbReference type="EMBL" id="MCK0196013.1"/>
    </source>
</evidence>
<dbReference type="EMBL" id="JALKCH010000002">
    <property type="protein sequence ID" value="MCK0196013.1"/>
    <property type="molecule type" value="Genomic_DNA"/>
</dbReference>
<keyword evidence="1 2" id="KW-0238">DNA-binding</keyword>
<dbReference type="Pfam" id="PF02575">
    <property type="entry name" value="YbaB_DNA_bd"/>
    <property type="match status" value="1"/>
</dbReference>
<comment type="caution">
    <text evidence="4">The sequence shown here is derived from an EMBL/GenBank/DDBJ whole genome shotgun (WGS) entry which is preliminary data.</text>
</comment>
<keyword evidence="3" id="KW-0175">Coiled coil</keyword>
<proteinExistence type="inferred from homology"/>
<sequence length="107" mass="11529">MKDLLGMMSKVKEMQAKMEQLQQELEMIEVEGAAGGGMVGITLTAKGTLKAIRIDPSLLNPQEAEMLEDLVVAAHADARTKADRLVQEKTQALTAGLPIPPGMKLPF</sequence>
<comment type="function">
    <text evidence="2">Binds to DNA and alters its conformation. May be involved in regulation of gene expression, nucleoid organization and DNA protection.</text>
</comment>
<comment type="subunit">
    <text evidence="2">Homodimer.</text>
</comment>
<dbReference type="RefSeq" id="WP_247026637.1">
    <property type="nucleotide sequence ID" value="NZ_JALKCH010000002.1"/>
</dbReference>
<dbReference type="SUPFAM" id="SSF82607">
    <property type="entry name" value="YbaB-like"/>
    <property type="match status" value="1"/>
</dbReference>
<protein>
    <recommendedName>
        <fullName evidence="2">Nucleoid-associated protein MWN34_03710</fullName>
    </recommendedName>
</protein>
<dbReference type="InterPro" id="IPR004401">
    <property type="entry name" value="YbaB/EbfC"/>
</dbReference>
<dbReference type="Proteomes" id="UP001203284">
    <property type="component" value="Unassembled WGS sequence"/>
</dbReference>
<comment type="similarity">
    <text evidence="2">Belongs to the YbaB/EbfC family.</text>
</comment>
<reference evidence="4 5" key="1">
    <citation type="submission" date="2022-04" db="EMBL/GenBank/DDBJ databases">
        <authorList>
            <person name="Grouzdev D.S."/>
            <person name="Pantiukh K.S."/>
            <person name="Krutkina M.S."/>
        </authorList>
    </citation>
    <scope>NUCLEOTIDE SEQUENCE [LARGE SCALE GENOMIC DNA]</scope>
    <source>
        <strain evidence="4 5">6x-1</strain>
    </source>
</reference>
<evidence type="ECO:0000256" key="2">
    <source>
        <dbReference type="HAMAP-Rule" id="MF_00274"/>
    </source>
</evidence>
<evidence type="ECO:0000256" key="3">
    <source>
        <dbReference type="SAM" id="Coils"/>
    </source>
</evidence>
<gene>
    <name evidence="4" type="ORF">MWN34_03710</name>
</gene>
<accession>A0ABT0D7U3</accession>
<dbReference type="Gene3D" id="3.30.1310.10">
    <property type="entry name" value="Nucleoid-associated protein YbaB-like domain"/>
    <property type="match status" value="1"/>
</dbReference>
<name>A0ABT0D7U3_9HYPH</name>
<evidence type="ECO:0000313" key="5">
    <source>
        <dbReference type="Proteomes" id="UP001203284"/>
    </source>
</evidence>
<keyword evidence="5" id="KW-1185">Reference proteome</keyword>
<evidence type="ECO:0000256" key="1">
    <source>
        <dbReference type="ARBA" id="ARBA00023125"/>
    </source>
</evidence>